<dbReference type="InterPro" id="IPR029058">
    <property type="entry name" value="AB_hydrolase_fold"/>
</dbReference>
<dbReference type="EMBL" id="JAUFPN010000150">
    <property type="protein sequence ID" value="MDN3565655.1"/>
    <property type="molecule type" value="Genomic_DNA"/>
</dbReference>
<organism evidence="1 2">
    <name type="scientific">Paeniroseomonas aquatica</name>
    <dbReference type="NCBI Taxonomy" id="373043"/>
    <lineage>
        <taxon>Bacteria</taxon>
        <taxon>Pseudomonadati</taxon>
        <taxon>Pseudomonadota</taxon>
        <taxon>Alphaproteobacteria</taxon>
        <taxon>Acetobacterales</taxon>
        <taxon>Acetobacteraceae</taxon>
        <taxon>Paeniroseomonas</taxon>
    </lineage>
</organism>
<comment type="caution">
    <text evidence="1">The sequence shown here is derived from an EMBL/GenBank/DDBJ whole genome shotgun (WGS) entry which is preliminary data.</text>
</comment>
<evidence type="ECO:0008006" key="3">
    <source>
        <dbReference type="Google" id="ProtNLM"/>
    </source>
</evidence>
<gene>
    <name evidence="1" type="ORF">QWZ14_14905</name>
</gene>
<dbReference type="Proteomes" id="UP001529369">
    <property type="component" value="Unassembled WGS sequence"/>
</dbReference>
<sequence>MRLILAVLWLSFGPVPGLSWQASGQTAEEAYRRVFSISALGTPGPSLGLAAAYALVYRGLVPHAAFALARDATGRSAWGYAGGAATPEAAEASALQRCRGSLGGLQAECRIILRDLDPVGGDPGTAVVQGSLGPFRWSPLHLRRGAQAARGAVIWAHGYGGADRDLRRLPSPGFVTILNDAGWDVLRFDRAPGDDALFTTLPRLTEGLAAVRAAGYRQIVLGGQSRGGWQAIMAASARPELVDAVIAMAPAAHGEANRANNLLAGLDDFRRLLAGLPPGPRLAVALFDGDDFDPDPERRARMVEELSRDRAAPTLALWPQAPGQGAGGQPQPQSLRGHGAAYDLRFTLLYGACLLTLVQGPEAAAPRGVRRAACGGG</sequence>
<reference evidence="2" key="1">
    <citation type="journal article" date="2019" name="Int. J. Syst. Evol. Microbiol.">
        <title>The Global Catalogue of Microorganisms (GCM) 10K type strain sequencing project: providing services to taxonomists for standard genome sequencing and annotation.</title>
        <authorList>
            <consortium name="The Broad Institute Genomics Platform"/>
            <consortium name="The Broad Institute Genome Sequencing Center for Infectious Disease"/>
            <person name="Wu L."/>
            <person name="Ma J."/>
        </authorList>
    </citation>
    <scope>NUCLEOTIDE SEQUENCE [LARGE SCALE GENOMIC DNA]</scope>
    <source>
        <strain evidence="2">CECT 7131</strain>
    </source>
</reference>
<evidence type="ECO:0000313" key="2">
    <source>
        <dbReference type="Proteomes" id="UP001529369"/>
    </source>
</evidence>
<keyword evidence="2" id="KW-1185">Reference proteome</keyword>
<accession>A0ABT8A7L7</accession>
<evidence type="ECO:0000313" key="1">
    <source>
        <dbReference type="EMBL" id="MDN3565655.1"/>
    </source>
</evidence>
<dbReference type="Gene3D" id="3.40.50.1820">
    <property type="entry name" value="alpha/beta hydrolase"/>
    <property type="match status" value="1"/>
</dbReference>
<proteinExistence type="predicted"/>
<dbReference type="RefSeq" id="WP_290317508.1">
    <property type="nucleotide sequence ID" value="NZ_JAUFPN010000150.1"/>
</dbReference>
<name>A0ABT8A7L7_9PROT</name>
<dbReference type="SUPFAM" id="SSF53474">
    <property type="entry name" value="alpha/beta-Hydrolases"/>
    <property type="match status" value="1"/>
</dbReference>
<protein>
    <recommendedName>
        <fullName evidence="3">Alpha/beta fold hydrolase</fullName>
    </recommendedName>
</protein>